<dbReference type="AlphaFoldDB" id="A0A0A1YWJ8"/>
<keyword evidence="1 4" id="KW-0560">Oxidoreductase</keyword>
<dbReference type="HAMAP" id="MF_01401">
    <property type="entry name" value="MsrA"/>
    <property type="match status" value="1"/>
</dbReference>
<name>A0A0A1YWJ8_PSEFL</name>
<dbReference type="GO" id="GO:0033744">
    <property type="term" value="F:L-methionine:thioredoxin-disulfide S-oxidoreductase activity"/>
    <property type="evidence" value="ECO:0007669"/>
    <property type="project" value="RHEA"/>
</dbReference>
<comment type="catalytic activity">
    <reaction evidence="2 4">
        <text>L-methionyl-[protein] + [thioredoxin]-disulfide + H2O = L-methionyl-(S)-S-oxide-[protein] + [thioredoxin]-dithiol</text>
        <dbReference type="Rhea" id="RHEA:14217"/>
        <dbReference type="Rhea" id="RHEA-COMP:10698"/>
        <dbReference type="Rhea" id="RHEA-COMP:10700"/>
        <dbReference type="Rhea" id="RHEA-COMP:12313"/>
        <dbReference type="Rhea" id="RHEA-COMP:12315"/>
        <dbReference type="ChEBI" id="CHEBI:15377"/>
        <dbReference type="ChEBI" id="CHEBI:16044"/>
        <dbReference type="ChEBI" id="CHEBI:29950"/>
        <dbReference type="ChEBI" id="CHEBI:44120"/>
        <dbReference type="ChEBI" id="CHEBI:50058"/>
        <dbReference type="EC" id="1.8.4.11"/>
    </reaction>
</comment>
<dbReference type="SUPFAM" id="SSF55068">
    <property type="entry name" value="Peptide methionine sulfoxide reductase"/>
    <property type="match status" value="1"/>
</dbReference>
<comment type="function">
    <text evidence="4">Has an important function as a repair enzyme for proteins that have been inactivated by oxidation. Catalyzes the reversible oxidation-reduction of methionine sulfoxide in proteins to methionine.</text>
</comment>
<feature type="domain" description="Peptide methionine sulphoxide reductase MsrA" evidence="6">
    <location>
        <begin position="49"/>
        <end position="199"/>
    </location>
</feature>
<evidence type="ECO:0000256" key="4">
    <source>
        <dbReference type="HAMAP-Rule" id="MF_01401"/>
    </source>
</evidence>
<dbReference type="OrthoDB" id="4174719at2"/>
<protein>
    <recommendedName>
        <fullName evidence="4">Peptide methionine sulfoxide reductase MsrA</fullName>
        <shortName evidence="4">Protein-methionine-S-oxide reductase</shortName>
        <ecNumber evidence="4">1.8.4.11</ecNumber>
    </recommendedName>
    <alternativeName>
        <fullName evidence="4">Peptide-methionine (S)-S-oxide reductase</fullName>
        <shortName evidence="4">Peptide Met(O) reductase</shortName>
    </alternativeName>
</protein>
<reference evidence="7 8" key="1">
    <citation type="journal article" date="2013" name="Genome Announc.">
        <title>Draft Genome Sequence of Pseudomonas fluorescens LMG 5329, a White Line-Inducing Principle-Producing Bioindicator for the Mushroom Pathogen Pseudomonas tolaasii.</title>
        <authorList>
            <person name="Ghequire M.G."/>
            <person name="Rokni-Zadeh H."/>
            <person name="Zarrineh P."/>
            <person name="De Mot R."/>
        </authorList>
    </citation>
    <scope>NUCLEOTIDE SEQUENCE [LARGE SCALE GENOMIC DNA]</scope>
    <source>
        <strain evidence="7 8">LMG 5329</strain>
    </source>
</reference>
<dbReference type="EC" id="1.8.4.11" evidence="4"/>
<keyword evidence="5" id="KW-0732">Signal</keyword>
<dbReference type="EMBL" id="ASGY01000218">
    <property type="protein sequence ID" value="KGE64822.1"/>
    <property type="molecule type" value="Genomic_DNA"/>
</dbReference>
<dbReference type="RefSeq" id="WP_038850521.1">
    <property type="nucleotide sequence ID" value="NZ_ASGY01000218.1"/>
</dbReference>
<dbReference type="Gene3D" id="3.30.1060.10">
    <property type="entry name" value="Peptide methionine sulphoxide reductase MsrA"/>
    <property type="match status" value="1"/>
</dbReference>
<feature type="active site" evidence="4">
    <location>
        <position position="56"/>
    </location>
</feature>
<evidence type="ECO:0000256" key="1">
    <source>
        <dbReference type="ARBA" id="ARBA00023002"/>
    </source>
</evidence>
<evidence type="ECO:0000259" key="6">
    <source>
        <dbReference type="Pfam" id="PF01625"/>
    </source>
</evidence>
<dbReference type="Proteomes" id="UP000030060">
    <property type="component" value="Unassembled WGS sequence"/>
</dbReference>
<dbReference type="PANTHER" id="PTHR43774">
    <property type="entry name" value="PEPTIDE METHIONINE SULFOXIDE REDUCTASE"/>
    <property type="match status" value="1"/>
</dbReference>
<dbReference type="NCBIfam" id="TIGR00401">
    <property type="entry name" value="msrA"/>
    <property type="match status" value="1"/>
</dbReference>
<organism evidence="7 8">
    <name type="scientific">Pseudomonas fluorescens LMG 5329</name>
    <dbReference type="NCBI Taxonomy" id="1324332"/>
    <lineage>
        <taxon>Bacteria</taxon>
        <taxon>Pseudomonadati</taxon>
        <taxon>Pseudomonadota</taxon>
        <taxon>Gammaproteobacteria</taxon>
        <taxon>Pseudomonadales</taxon>
        <taxon>Pseudomonadaceae</taxon>
        <taxon>Pseudomonas</taxon>
    </lineage>
</organism>
<evidence type="ECO:0000256" key="5">
    <source>
        <dbReference type="SAM" id="SignalP"/>
    </source>
</evidence>
<proteinExistence type="inferred from homology"/>
<accession>A0A0A1YWJ8</accession>
<dbReference type="PANTHER" id="PTHR43774:SF1">
    <property type="entry name" value="PEPTIDE METHIONINE SULFOXIDE REDUCTASE MSRA 2"/>
    <property type="match status" value="1"/>
</dbReference>
<dbReference type="Pfam" id="PF01625">
    <property type="entry name" value="PMSR"/>
    <property type="match status" value="1"/>
</dbReference>
<feature type="chain" id="PRO_5001996230" description="Peptide methionine sulfoxide reductase MsrA" evidence="5">
    <location>
        <begin position="22"/>
        <end position="231"/>
    </location>
</feature>
<comment type="caution">
    <text evidence="7">The sequence shown here is derived from an EMBL/GenBank/DDBJ whole genome shotgun (WGS) entry which is preliminary data.</text>
</comment>
<dbReference type="GO" id="GO:0008113">
    <property type="term" value="F:peptide-methionine (S)-S-oxide reductase activity"/>
    <property type="evidence" value="ECO:0007669"/>
    <property type="project" value="UniProtKB-UniRule"/>
</dbReference>
<evidence type="ECO:0000256" key="2">
    <source>
        <dbReference type="ARBA" id="ARBA00047806"/>
    </source>
</evidence>
<sequence>MNVFKYLPALAFAAFVGQSSAFSFGASDDAVVIAPPALDLPATSGNLQTAVFAGGCFWGVQGVFQHVQGVKNAVSGYDGGAASTAQYEAVSEGDTGHAESVSVTYDPSKVSYGKLLQIYFSVAHNPTELNRQGPDTGTQYRSAIFAQNAEQQKVAQAYIAQLDAAKSFDKPIVTQIEMGKAFFPAESYHQDFLTENPSYPYIVINDLPKVAQLKKLFPEQYSAEPVLVKNQ</sequence>
<dbReference type="InterPro" id="IPR036509">
    <property type="entry name" value="Met_Sox_Rdtase_MsrA_sf"/>
</dbReference>
<evidence type="ECO:0000256" key="3">
    <source>
        <dbReference type="ARBA" id="ARBA00048782"/>
    </source>
</evidence>
<comment type="similarity">
    <text evidence="4">Belongs to the MsrA Met sulfoxide reductase family.</text>
</comment>
<gene>
    <name evidence="4" type="primary">msrA</name>
    <name evidence="7" type="ORF">K814_0127655</name>
</gene>
<evidence type="ECO:0000313" key="7">
    <source>
        <dbReference type="EMBL" id="KGE64822.1"/>
    </source>
</evidence>
<comment type="catalytic activity">
    <reaction evidence="3 4">
        <text>[thioredoxin]-disulfide + L-methionine + H2O = L-methionine (S)-S-oxide + [thioredoxin]-dithiol</text>
        <dbReference type="Rhea" id="RHEA:19993"/>
        <dbReference type="Rhea" id="RHEA-COMP:10698"/>
        <dbReference type="Rhea" id="RHEA-COMP:10700"/>
        <dbReference type="ChEBI" id="CHEBI:15377"/>
        <dbReference type="ChEBI" id="CHEBI:29950"/>
        <dbReference type="ChEBI" id="CHEBI:50058"/>
        <dbReference type="ChEBI" id="CHEBI:57844"/>
        <dbReference type="ChEBI" id="CHEBI:58772"/>
        <dbReference type="EC" id="1.8.4.11"/>
    </reaction>
</comment>
<dbReference type="InterPro" id="IPR002569">
    <property type="entry name" value="Met_Sox_Rdtase_MsrA_dom"/>
</dbReference>
<feature type="signal peptide" evidence="5">
    <location>
        <begin position="1"/>
        <end position="21"/>
    </location>
</feature>
<evidence type="ECO:0000313" key="8">
    <source>
        <dbReference type="Proteomes" id="UP000030060"/>
    </source>
</evidence>